<keyword evidence="5" id="KW-1003">Cell membrane</keyword>
<keyword evidence="6" id="KW-0121">Carboxypeptidase</keyword>
<keyword evidence="19" id="KW-0961">Cell wall biogenesis/degradation</keyword>
<dbReference type="PANTHER" id="PTHR32282:SF11">
    <property type="entry name" value="PENICILLIN-BINDING PROTEIN 1B"/>
    <property type="match status" value="1"/>
</dbReference>
<keyword evidence="9" id="KW-0808">Transferase</keyword>
<keyword evidence="14" id="KW-0573">Peptidoglycan synthesis</keyword>
<proteinExistence type="predicted"/>
<sequence>MSQNSNSKDKVPQGSTNNKRKKRSKKPLTGKQKAFKALKWFGIILLALILVGGIVGGAVAYSWIQDAPELDMSRFEYIEPSRILDKNGDFYQELQGTEKREIVSIDEIPEMVQYAFISIEDERFKTHNGVDLRGLTRAGLEVFRTGSLSGPGGSTITQQLIKLTHLTPDKALERKVVEMHLARELEKVYTKEQILEAYLNKINFSYAWGVQSASEVYYGKDVSEITIAQAATLASIIVSPANYRPYIIEELEDGSFGIKKDEDGKVAYNERNQSRALAVVAKMRELGHISQEEYEIAVEQLKNNDFGLQEPPKTEIYSYFTDTLYDQITRDLLESDNFNFTTREEAQTYLLNSGLTIYSTIDPDVQKVLDDKFSDDSLFPRQSSVARQASEARSKELDEEINYTPEAAMTIIDNQTGYVVGLIGGRSKESSRSLNRATQRFQVGSSTKPLTVYAPGIDSKKLTLAKTYDDVPIQIGSWTPGNAGESSYAGMTTIREGLRRSKNTIAVQALYDVGIETSIKYAELLGLTIEEDDKNAAALSLGGYTYGQSTLAMASAFSTFPGEGVRNEPILYTKVEDQGGNVVLDNPQEKIRVFSEQTAYLLTDVMMSGVRGGTTSLSVSGMQIAGKTGTTNDQMHAWFAGYSPYYSAAVWYGYDQNKVVAGGRTYNLNIGIYGGSKPGPASMWEQVMREIHQGLENKNFPSAPSGIVTASVDRVSGLLPTELTAQDPRGSTVISEKFISGTVPTESDNYHILVRIDVSTGKIASDFCPEHLIQSTVRILKPEDRFPGNVQALRADYVPSPEQGVLAPNMDNICDVHTGNTIIDIAILGNNGGTVDKIELDQGDSTTIRVRGVTQNGDYVDVPEGLSVSADSGRVSIASSGQGNYTITGMSGGSGTITATLTYQYNVTTGSRTETKTYSYSDTLGYTVNETNQPPEISFQYNGRSTQGIEINVGDNFSRNSLKVIATDPNDHKVSVSGPVITYNNSTVNNVDTSQAGRYTLTYKATDALGASSTGAFTVTVR</sequence>
<evidence type="ECO:0000256" key="16">
    <source>
        <dbReference type="ARBA" id="ARBA00023136"/>
    </source>
</evidence>
<dbReference type="OrthoDB" id="9766909at2"/>
<dbReference type="Pfam" id="PF00912">
    <property type="entry name" value="Transgly"/>
    <property type="match status" value="1"/>
</dbReference>
<dbReference type="EC" id="3.4.16.4" evidence="3"/>
<evidence type="ECO:0000256" key="18">
    <source>
        <dbReference type="ARBA" id="ARBA00023268"/>
    </source>
</evidence>
<dbReference type="EMBL" id="FQTU01000001">
    <property type="protein sequence ID" value="SHE28123.1"/>
    <property type="molecule type" value="Genomic_DNA"/>
</dbReference>
<dbReference type="Pfam" id="PF00905">
    <property type="entry name" value="Transpeptidase"/>
    <property type="match status" value="1"/>
</dbReference>
<keyword evidence="16 24" id="KW-0472">Membrane</keyword>
<dbReference type="InterPro" id="IPR012338">
    <property type="entry name" value="Beta-lactam/transpept-like"/>
</dbReference>
<feature type="domain" description="Ig-like" evidence="27">
    <location>
        <begin position="951"/>
        <end position="1021"/>
    </location>
</feature>
<evidence type="ECO:0000259" key="27">
    <source>
        <dbReference type="Pfam" id="PF07523"/>
    </source>
</evidence>
<dbReference type="InterPro" id="IPR001264">
    <property type="entry name" value="Glyco_trans_51"/>
</dbReference>
<comment type="catalytic activity">
    <reaction evidence="20">
        <text>Preferential cleavage: (Ac)2-L-Lys-D-Ala-|-D-Ala. Also transpeptidation of peptidyl-alanyl moieties that are N-acyl substituents of D-alanine.</text>
        <dbReference type="EC" id="3.4.16.4"/>
    </reaction>
</comment>
<keyword evidence="18" id="KW-0511">Multifunctional enzyme</keyword>
<comment type="subcellular location">
    <subcellularLocation>
        <location evidence="2">Cell membrane</location>
        <topology evidence="2">Single-pass type II membrane protein</topology>
    </subcellularLocation>
</comment>
<feature type="domain" description="Penicillin-binding protein transpeptidase" evidence="25">
    <location>
        <begin position="408"/>
        <end position="654"/>
    </location>
</feature>
<dbReference type="AlphaFoldDB" id="A0A1M4S7D9"/>
<dbReference type="Pfam" id="PF07523">
    <property type="entry name" value="Big_3"/>
    <property type="match status" value="1"/>
</dbReference>
<evidence type="ECO:0000256" key="20">
    <source>
        <dbReference type="ARBA" id="ARBA00034000"/>
    </source>
</evidence>
<dbReference type="Gene3D" id="2.60.40.10">
    <property type="entry name" value="Immunoglobulins"/>
    <property type="match status" value="1"/>
</dbReference>
<dbReference type="InterPro" id="IPR013783">
    <property type="entry name" value="Ig-like_fold"/>
</dbReference>
<keyword evidence="10 24" id="KW-0812">Transmembrane</keyword>
<dbReference type="Gene3D" id="1.10.3810.10">
    <property type="entry name" value="Biosynthetic peptidoglycan transglycosylase-like"/>
    <property type="match status" value="1"/>
</dbReference>
<feature type="compositionally biased region" description="Basic residues" evidence="23">
    <location>
        <begin position="18"/>
        <end position="29"/>
    </location>
</feature>
<dbReference type="STRING" id="1120975.SAMN02746064_00133"/>
<reference evidence="28 29" key="1">
    <citation type="submission" date="2016-11" db="EMBL/GenBank/DDBJ databases">
        <authorList>
            <person name="Jaros S."/>
            <person name="Januszkiewicz K."/>
            <person name="Wedrychowicz H."/>
        </authorList>
    </citation>
    <scope>NUCLEOTIDE SEQUENCE [LARGE SCALE GENOMIC DNA]</scope>
    <source>
        <strain evidence="28 29">DSM 14828</strain>
    </source>
</reference>
<keyword evidence="8" id="KW-0328">Glycosyltransferase</keyword>
<evidence type="ECO:0000256" key="12">
    <source>
        <dbReference type="ARBA" id="ARBA00022960"/>
    </source>
</evidence>
<keyword evidence="15 24" id="KW-1133">Transmembrane helix</keyword>
<dbReference type="GO" id="GO:0046677">
    <property type="term" value="P:response to antibiotic"/>
    <property type="evidence" value="ECO:0007669"/>
    <property type="project" value="UniProtKB-KW"/>
</dbReference>
<dbReference type="InterPro" id="IPR050396">
    <property type="entry name" value="Glycosyltr_51/Transpeptidase"/>
</dbReference>
<evidence type="ECO:0000256" key="14">
    <source>
        <dbReference type="ARBA" id="ARBA00022984"/>
    </source>
</evidence>
<dbReference type="InterPro" id="IPR036950">
    <property type="entry name" value="PBP_transglycosylase"/>
</dbReference>
<dbReference type="InterPro" id="IPR022038">
    <property type="entry name" value="Ig-like_bact"/>
</dbReference>
<comment type="function">
    <text evidence="1">Cell wall formation. Synthesis of cross-linked peptidoglycan from the lipid intermediates. The enzyme has a penicillin-insensitive transglycosylase N-terminal domain (formation of linear glycan strands) and a penicillin-sensitive transpeptidase C-terminal domain (cross-linking of the peptide subunits).</text>
</comment>
<gene>
    <name evidence="28" type="ORF">SAMN02746064_00133</name>
</gene>
<dbReference type="Proteomes" id="UP000184251">
    <property type="component" value="Unassembled WGS sequence"/>
</dbReference>
<evidence type="ECO:0000259" key="26">
    <source>
        <dbReference type="Pfam" id="PF00912"/>
    </source>
</evidence>
<feature type="region of interest" description="Disordered" evidence="23">
    <location>
        <begin position="1"/>
        <end position="29"/>
    </location>
</feature>
<dbReference type="Gene3D" id="3.40.710.10">
    <property type="entry name" value="DD-peptidase/beta-lactamase superfamily"/>
    <property type="match status" value="1"/>
</dbReference>
<evidence type="ECO:0000256" key="23">
    <source>
        <dbReference type="SAM" id="MobiDB-lite"/>
    </source>
</evidence>
<organism evidence="28 29">
    <name type="scientific">Alkalibacter saccharofermentans DSM 14828</name>
    <dbReference type="NCBI Taxonomy" id="1120975"/>
    <lineage>
        <taxon>Bacteria</taxon>
        <taxon>Bacillati</taxon>
        <taxon>Bacillota</taxon>
        <taxon>Clostridia</taxon>
        <taxon>Eubacteriales</taxon>
        <taxon>Eubacteriaceae</taxon>
        <taxon>Alkalibacter</taxon>
    </lineage>
</organism>
<keyword evidence="13" id="KW-0735">Signal-anchor</keyword>
<dbReference type="GO" id="GO:0008955">
    <property type="term" value="F:peptidoglycan glycosyltransferase activity"/>
    <property type="evidence" value="ECO:0007669"/>
    <property type="project" value="UniProtKB-EC"/>
</dbReference>
<evidence type="ECO:0000256" key="22">
    <source>
        <dbReference type="ARBA" id="ARBA00049902"/>
    </source>
</evidence>
<evidence type="ECO:0000256" key="19">
    <source>
        <dbReference type="ARBA" id="ARBA00023316"/>
    </source>
</evidence>
<dbReference type="InterPro" id="IPR023346">
    <property type="entry name" value="Lysozyme-like_dom_sf"/>
</dbReference>
<keyword evidence="29" id="KW-1185">Reference proteome</keyword>
<accession>A0A1M4S7D9</accession>
<evidence type="ECO:0000256" key="13">
    <source>
        <dbReference type="ARBA" id="ARBA00022968"/>
    </source>
</evidence>
<dbReference type="GO" id="GO:0005886">
    <property type="term" value="C:plasma membrane"/>
    <property type="evidence" value="ECO:0007669"/>
    <property type="project" value="UniProtKB-SubCell"/>
</dbReference>
<dbReference type="SUPFAM" id="SSF56601">
    <property type="entry name" value="beta-lactamase/transpeptidase-like"/>
    <property type="match status" value="1"/>
</dbReference>
<evidence type="ECO:0000313" key="29">
    <source>
        <dbReference type="Proteomes" id="UP000184251"/>
    </source>
</evidence>
<evidence type="ECO:0000256" key="9">
    <source>
        <dbReference type="ARBA" id="ARBA00022679"/>
    </source>
</evidence>
<feature type="transmembrane region" description="Helical" evidence="24">
    <location>
        <begin position="40"/>
        <end position="64"/>
    </location>
</feature>
<dbReference type="SUPFAM" id="SSF53955">
    <property type="entry name" value="Lysozyme-like"/>
    <property type="match status" value="1"/>
</dbReference>
<evidence type="ECO:0000256" key="21">
    <source>
        <dbReference type="ARBA" id="ARBA00044770"/>
    </source>
</evidence>
<keyword evidence="7" id="KW-0645">Protease</keyword>
<evidence type="ECO:0000313" key="28">
    <source>
        <dbReference type="EMBL" id="SHE28123.1"/>
    </source>
</evidence>
<comment type="catalytic activity">
    <reaction evidence="22">
        <text>[GlcNAc-(1-&gt;4)-Mur2Ac(oyl-L-Ala-gamma-D-Glu-L-Lys-D-Ala-D-Ala)](n)-di-trans,octa-cis-undecaprenyl diphosphate + beta-D-GlcNAc-(1-&gt;4)-Mur2Ac(oyl-L-Ala-gamma-D-Glu-L-Lys-D-Ala-D-Ala)-di-trans,octa-cis-undecaprenyl diphosphate = [GlcNAc-(1-&gt;4)-Mur2Ac(oyl-L-Ala-gamma-D-Glu-L-Lys-D-Ala-D-Ala)](n+1)-di-trans,octa-cis-undecaprenyl diphosphate + di-trans,octa-cis-undecaprenyl diphosphate + H(+)</text>
        <dbReference type="Rhea" id="RHEA:23708"/>
        <dbReference type="Rhea" id="RHEA-COMP:9602"/>
        <dbReference type="Rhea" id="RHEA-COMP:9603"/>
        <dbReference type="ChEBI" id="CHEBI:15378"/>
        <dbReference type="ChEBI" id="CHEBI:58405"/>
        <dbReference type="ChEBI" id="CHEBI:60033"/>
        <dbReference type="ChEBI" id="CHEBI:78435"/>
        <dbReference type="EC" id="2.4.99.28"/>
    </reaction>
</comment>
<dbReference type="InterPro" id="IPR001460">
    <property type="entry name" value="PCN-bd_Tpept"/>
</dbReference>
<feature type="domain" description="Glycosyl transferase family 51" evidence="26">
    <location>
        <begin position="89"/>
        <end position="247"/>
    </location>
</feature>
<evidence type="ECO:0000256" key="4">
    <source>
        <dbReference type="ARBA" id="ARBA00018638"/>
    </source>
</evidence>
<dbReference type="PANTHER" id="PTHR32282">
    <property type="entry name" value="BINDING PROTEIN TRANSPEPTIDASE, PUTATIVE-RELATED"/>
    <property type="match status" value="1"/>
</dbReference>
<keyword evidence="17" id="KW-0046">Antibiotic resistance</keyword>
<dbReference type="GO" id="GO:0071555">
    <property type="term" value="P:cell wall organization"/>
    <property type="evidence" value="ECO:0007669"/>
    <property type="project" value="UniProtKB-KW"/>
</dbReference>
<protein>
    <recommendedName>
        <fullName evidence="4">Penicillin-binding protein 1A</fullName>
        <ecNumber evidence="21">2.4.99.28</ecNumber>
        <ecNumber evidence="3">3.4.16.4</ecNumber>
    </recommendedName>
</protein>
<evidence type="ECO:0000256" key="10">
    <source>
        <dbReference type="ARBA" id="ARBA00022692"/>
    </source>
</evidence>
<dbReference type="GO" id="GO:0008658">
    <property type="term" value="F:penicillin binding"/>
    <property type="evidence" value="ECO:0007669"/>
    <property type="project" value="InterPro"/>
</dbReference>
<evidence type="ECO:0000256" key="15">
    <source>
        <dbReference type="ARBA" id="ARBA00022989"/>
    </source>
</evidence>
<dbReference type="GO" id="GO:0009002">
    <property type="term" value="F:serine-type D-Ala-D-Ala carboxypeptidase activity"/>
    <property type="evidence" value="ECO:0007669"/>
    <property type="project" value="UniProtKB-EC"/>
</dbReference>
<evidence type="ECO:0000256" key="2">
    <source>
        <dbReference type="ARBA" id="ARBA00004401"/>
    </source>
</evidence>
<dbReference type="GO" id="GO:0009252">
    <property type="term" value="P:peptidoglycan biosynthetic process"/>
    <property type="evidence" value="ECO:0007669"/>
    <property type="project" value="UniProtKB-UniPathway"/>
</dbReference>
<dbReference type="GO" id="GO:0006508">
    <property type="term" value="P:proteolysis"/>
    <property type="evidence" value="ECO:0007669"/>
    <property type="project" value="UniProtKB-KW"/>
</dbReference>
<keyword evidence="12" id="KW-0133">Cell shape</keyword>
<evidence type="ECO:0000256" key="24">
    <source>
        <dbReference type="SAM" id="Phobius"/>
    </source>
</evidence>
<evidence type="ECO:0000256" key="11">
    <source>
        <dbReference type="ARBA" id="ARBA00022801"/>
    </source>
</evidence>
<name>A0A1M4S7D9_9FIRM</name>
<dbReference type="EC" id="2.4.99.28" evidence="21"/>
<evidence type="ECO:0000256" key="6">
    <source>
        <dbReference type="ARBA" id="ARBA00022645"/>
    </source>
</evidence>
<evidence type="ECO:0000256" key="17">
    <source>
        <dbReference type="ARBA" id="ARBA00023251"/>
    </source>
</evidence>
<dbReference type="GO" id="GO:0030288">
    <property type="term" value="C:outer membrane-bounded periplasmic space"/>
    <property type="evidence" value="ECO:0007669"/>
    <property type="project" value="TreeGrafter"/>
</dbReference>
<evidence type="ECO:0000256" key="8">
    <source>
        <dbReference type="ARBA" id="ARBA00022676"/>
    </source>
</evidence>
<dbReference type="GO" id="GO:0008360">
    <property type="term" value="P:regulation of cell shape"/>
    <property type="evidence" value="ECO:0007669"/>
    <property type="project" value="UniProtKB-KW"/>
</dbReference>
<evidence type="ECO:0000256" key="3">
    <source>
        <dbReference type="ARBA" id="ARBA00012448"/>
    </source>
</evidence>
<evidence type="ECO:0000256" key="5">
    <source>
        <dbReference type="ARBA" id="ARBA00022475"/>
    </source>
</evidence>
<evidence type="ECO:0000259" key="25">
    <source>
        <dbReference type="Pfam" id="PF00905"/>
    </source>
</evidence>
<evidence type="ECO:0000256" key="7">
    <source>
        <dbReference type="ARBA" id="ARBA00022670"/>
    </source>
</evidence>
<evidence type="ECO:0000256" key="1">
    <source>
        <dbReference type="ARBA" id="ARBA00002624"/>
    </source>
</evidence>
<dbReference type="RefSeq" id="WP_073269134.1">
    <property type="nucleotide sequence ID" value="NZ_FQTU01000001.1"/>
</dbReference>
<keyword evidence="11" id="KW-0378">Hydrolase</keyword>
<dbReference type="UniPathway" id="UPA00219"/>